<keyword evidence="1" id="KW-0812">Transmembrane</keyword>
<dbReference type="InterPro" id="IPR052798">
    <property type="entry name" value="Giardia_VSA"/>
</dbReference>
<reference evidence="3 4" key="1">
    <citation type="journal article" date="2010" name="BMC Genomics">
        <title>Genome analysis and comparative genomics of a Giardia intestinalis assemblage E isolate.</title>
        <authorList>
            <person name="Jerlstrom-Hultqvist J."/>
            <person name="Franzen O."/>
            <person name="Ankarklev J."/>
            <person name="Xu F."/>
            <person name="Nohynkova E."/>
            <person name="Andersson J.O."/>
            <person name="Svard S.G."/>
            <person name="Andersson B."/>
        </authorList>
    </citation>
    <scope>NUCLEOTIDE SEQUENCE [LARGE SCALE GENOMIC DNA]</scope>
    <source>
        <strain evidence="3 4">P15</strain>
    </source>
</reference>
<keyword evidence="1" id="KW-1133">Transmembrane helix</keyword>
<feature type="domain" description="EGF-like" evidence="2">
    <location>
        <begin position="109"/>
        <end position="140"/>
    </location>
</feature>
<dbReference type="OMA" id="CNEKTYG"/>
<name>E1F9E4_GIAIA</name>
<organism evidence="3 4">
    <name type="scientific">Giardia intestinalis (strain P15)</name>
    <name type="common">Giardia lamblia</name>
    <dbReference type="NCBI Taxonomy" id="658858"/>
    <lineage>
        <taxon>Eukaryota</taxon>
        <taxon>Metamonada</taxon>
        <taxon>Diplomonadida</taxon>
        <taxon>Hexamitidae</taxon>
        <taxon>Giardiinae</taxon>
        <taxon>Giardia</taxon>
    </lineage>
</organism>
<feature type="domain" description="EGF-like" evidence="2">
    <location>
        <begin position="222"/>
        <end position="257"/>
    </location>
</feature>
<dbReference type="Gene3D" id="2.10.220.10">
    <property type="entry name" value="Hormone Receptor, Insulin-like Growth Factor Receptor 1, Chain A, domain 2"/>
    <property type="match status" value="2"/>
</dbReference>
<feature type="domain" description="EGF-like" evidence="2">
    <location>
        <begin position="61"/>
        <end position="108"/>
    </location>
</feature>
<dbReference type="InterPro" id="IPR006212">
    <property type="entry name" value="Furin_repeat"/>
</dbReference>
<dbReference type="Proteomes" id="UP000008974">
    <property type="component" value="Unassembled WGS sequence"/>
</dbReference>
<feature type="domain" description="EGF-like" evidence="2">
    <location>
        <begin position="258"/>
        <end position="294"/>
    </location>
</feature>
<evidence type="ECO:0000256" key="1">
    <source>
        <dbReference type="SAM" id="Phobius"/>
    </source>
</evidence>
<comment type="caution">
    <text evidence="3">The sequence shown here is derived from an EMBL/GenBank/DDBJ whole genome shotgun (WGS) entry which is preliminary data.</text>
</comment>
<dbReference type="InterPro" id="IPR000742">
    <property type="entry name" value="EGF"/>
</dbReference>
<dbReference type="SMART" id="SM00261">
    <property type="entry name" value="FU"/>
    <property type="match status" value="5"/>
</dbReference>
<dbReference type="VEuPathDB" id="GiardiaDB:GLP15_3810"/>
<dbReference type="SMART" id="SM00181">
    <property type="entry name" value="EGF"/>
    <property type="match status" value="6"/>
</dbReference>
<dbReference type="CDD" id="cd00064">
    <property type="entry name" value="FU"/>
    <property type="match status" value="1"/>
</dbReference>
<dbReference type="EMBL" id="ACVC01000514">
    <property type="protein sequence ID" value="EFO60922.1"/>
    <property type="molecule type" value="Genomic_DNA"/>
</dbReference>
<dbReference type="InterPro" id="IPR005127">
    <property type="entry name" value="Giardia_VSP"/>
</dbReference>
<dbReference type="PANTHER" id="PTHR23275:SF100">
    <property type="entry name" value="EGF-LIKE DOMAIN-CONTAINING PROTEIN"/>
    <property type="match status" value="1"/>
</dbReference>
<sequence length="585" mass="59722">MAATCGKCGSECFLFMGGCYRTGSQPGSEICTAAEGGKCTVCKTDNGLFKNPAAPQRPGSECILCWDTEGDGATKGVKDCATCTAPQSAAAATCKTCKAGFSGTSSCTPCTGDCTTCTESSPTECTSCKDGKYLKRSQCVAKGECTTDHYPDDTGMECVACSTIDSCTQCTFDLTTKKPKCTNCGISKKVKTELDGTTTCVDIATGCEDENHFKDGDTACLLCGDVKGVPNCETCSGAKACTKCLPGFFRVSETSCTACGDNCATCSEAGNANRCLTCKSGFFLITENESKKCVPCDSKTDDGIDGCAECDNSKGSLKCTKCKPNRKPAGKEGDYTCTVKNCEDDTLCGGTAGACNAIILDAQGKEFHYCSFCGESSKFPIDGVCASNGDKAGNTCADGVCTQCTTGYFLYMGGCYKAAGPPGSLVCKAAGDGVCTEAAAGYFVPPSPTKDKQSALSCSNPLGVELADQKAYAGVEGCSRCTAPAQLEASGMAAATCTACGEGRKPNKSGTGCAACSDANCKHCRVDGVCEECSSGFSLEGGKCVSTGGPNLSTGAIAGISVAAIVVVGGLVGFLCWWFICRGKA</sequence>
<accession>E1F9E4</accession>
<proteinExistence type="predicted"/>
<keyword evidence="1" id="KW-0472">Membrane</keyword>
<dbReference type="OrthoDB" id="10011303at2759"/>
<gene>
    <name evidence="3" type="ORF">GLP15_3810</name>
</gene>
<feature type="domain" description="EGF-like" evidence="2">
    <location>
        <begin position="515"/>
        <end position="545"/>
    </location>
</feature>
<feature type="domain" description="EGF-like" evidence="2">
    <location>
        <begin position="295"/>
        <end position="338"/>
    </location>
</feature>
<evidence type="ECO:0000313" key="3">
    <source>
        <dbReference type="EMBL" id="EFO60922.1"/>
    </source>
</evidence>
<dbReference type="STRING" id="658858.E1F9E4"/>
<feature type="transmembrane region" description="Helical" evidence="1">
    <location>
        <begin position="556"/>
        <end position="580"/>
    </location>
</feature>
<dbReference type="Pfam" id="PF03302">
    <property type="entry name" value="VSP"/>
    <property type="match status" value="1"/>
</dbReference>
<dbReference type="SUPFAM" id="SSF57184">
    <property type="entry name" value="Growth factor receptor domain"/>
    <property type="match status" value="3"/>
</dbReference>
<dbReference type="AlphaFoldDB" id="E1F9E4"/>
<evidence type="ECO:0000313" key="4">
    <source>
        <dbReference type="Proteomes" id="UP000008974"/>
    </source>
</evidence>
<protein>
    <submittedName>
        <fullName evidence="3">VSP</fullName>
    </submittedName>
</protein>
<evidence type="ECO:0000259" key="2">
    <source>
        <dbReference type="SMART" id="SM00181"/>
    </source>
</evidence>
<dbReference type="PANTHER" id="PTHR23275">
    <property type="entry name" value="CABRIOLET.-RELATED"/>
    <property type="match status" value="1"/>
</dbReference>
<dbReference type="InterPro" id="IPR009030">
    <property type="entry name" value="Growth_fac_rcpt_cys_sf"/>
</dbReference>